<evidence type="ECO:0000256" key="2">
    <source>
        <dbReference type="ARBA" id="ARBA00010778"/>
    </source>
</evidence>
<evidence type="ECO:0000256" key="4">
    <source>
        <dbReference type="ARBA" id="ARBA00023273"/>
    </source>
</evidence>
<organism evidence="5 6">
    <name type="scientific">Lachancea nothofagi CBS 11611</name>
    <dbReference type="NCBI Taxonomy" id="1266666"/>
    <lineage>
        <taxon>Eukaryota</taxon>
        <taxon>Fungi</taxon>
        <taxon>Dikarya</taxon>
        <taxon>Ascomycota</taxon>
        <taxon>Saccharomycotina</taxon>
        <taxon>Saccharomycetes</taxon>
        <taxon>Saccharomycetales</taxon>
        <taxon>Saccharomycetaceae</taxon>
        <taxon>Lachancea</taxon>
    </lineage>
</organism>
<dbReference type="Gene3D" id="3.30.1140.40">
    <property type="entry name" value="Tctex-1"/>
    <property type="match status" value="1"/>
</dbReference>
<evidence type="ECO:0000313" key="5">
    <source>
        <dbReference type="EMBL" id="SCU82545.1"/>
    </source>
</evidence>
<keyword evidence="6" id="KW-1185">Reference proteome</keyword>
<sequence>MSIVQVNSSPSSNEYPVNAEKLTSIIETCLSDSSLGPETHTNLILTELSKSSSVHKFVVSVTRVDSSKGSHFDLGIESHIGGYWNKTKDGVVSHTVEPSPGIHYLVTVIWVSK</sequence>
<protein>
    <recommendedName>
        <fullName evidence="3">Topoisomerase I damage affected protein 2</fullName>
    </recommendedName>
</protein>
<dbReference type="CDD" id="cd21457">
    <property type="entry name" value="DLC-like_TDA2"/>
    <property type="match status" value="1"/>
</dbReference>
<keyword evidence="4" id="KW-0966">Cell projection</keyword>
<gene>
    <name evidence="5" type="ORF">LANO_0B06656G</name>
</gene>
<evidence type="ECO:0000256" key="3">
    <source>
        <dbReference type="ARBA" id="ARBA00019193"/>
    </source>
</evidence>
<comment type="similarity">
    <text evidence="2">Belongs to the TDA2 family.</text>
</comment>
<dbReference type="GO" id="GO:0042995">
    <property type="term" value="C:cell projection"/>
    <property type="evidence" value="ECO:0007669"/>
    <property type="project" value="UniProtKB-SubCell"/>
</dbReference>
<dbReference type="AlphaFoldDB" id="A0A1G4IZC0"/>
<dbReference type="InterPro" id="IPR038586">
    <property type="entry name" value="Tctex-1-like_sf"/>
</dbReference>
<name>A0A1G4IZC0_9SACH</name>
<accession>A0A1G4IZC0</accession>
<proteinExistence type="inferred from homology"/>
<dbReference type="OrthoDB" id="4034663at2759"/>
<reference evidence="6" key="1">
    <citation type="submission" date="2016-03" db="EMBL/GenBank/DDBJ databases">
        <authorList>
            <person name="Devillers Hugo."/>
        </authorList>
    </citation>
    <scope>NUCLEOTIDE SEQUENCE [LARGE SCALE GENOMIC DNA]</scope>
</reference>
<dbReference type="EMBL" id="LT598450">
    <property type="protein sequence ID" value="SCU82545.1"/>
    <property type="molecule type" value="Genomic_DNA"/>
</dbReference>
<evidence type="ECO:0000313" key="6">
    <source>
        <dbReference type="Proteomes" id="UP000189911"/>
    </source>
</evidence>
<evidence type="ECO:0000256" key="1">
    <source>
        <dbReference type="ARBA" id="ARBA00004316"/>
    </source>
</evidence>
<comment type="subcellular location">
    <subcellularLocation>
        <location evidence="1">Cell projection</location>
    </subcellularLocation>
</comment>
<dbReference type="Proteomes" id="UP000189911">
    <property type="component" value="Chromosome B"/>
</dbReference>